<evidence type="ECO:0008006" key="8">
    <source>
        <dbReference type="Google" id="ProtNLM"/>
    </source>
</evidence>
<evidence type="ECO:0000313" key="6">
    <source>
        <dbReference type="EMBL" id="KAI7801391.1"/>
    </source>
</evidence>
<feature type="coiled-coil region" evidence="2">
    <location>
        <begin position="250"/>
        <end position="277"/>
    </location>
</feature>
<evidence type="ECO:0000259" key="5">
    <source>
        <dbReference type="PROSITE" id="PS50994"/>
    </source>
</evidence>
<dbReference type="InterPro" id="IPR036397">
    <property type="entry name" value="RNaseH_sf"/>
</dbReference>
<keyword evidence="1" id="KW-0863">Zinc-finger</keyword>
<dbReference type="EMBL" id="JAFHDT010000013">
    <property type="protein sequence ID" value="KAI7801391.1"/>
    <property type="molecule type" value="Genomic_DNA"/>
</dbReference>
<dbReference type="Pfam" id="PF05380">
    <property type="entry name" value="Peptidase_A17"/>
    <property type="match status" value="1"/>
</dbReference>
<dbReference type="InterPro" id="IPR001878">
    <property type="entry name" value="Znf_CCHC"/>
</dbReference>
<gene>
    <name evidence="6" type="ORF">IRJ41_010614</name>
</gene>
<dbReference type="GO" id="GO:0008270">
    <property type="term" value="F:zinc ion binding"/>
    <property type="evidence" value="ECO:0007669"/>
    <property type="project" value="UniProtKB-KW"/>
</dbReference>
<dbReference type="InterPro" id="IPR012337">
    <property type="entry name" value="RNaseH-like_sf"/>
</dbReference>
<sequence>MEDTTEQSTVPVSQMLTPAEELSVSPREQPVRSSSRKGSLTEKGLEMQSQRAKKNEKAFYKAYDSWKQTAKETRSKLKILCSREDLDSLQRHIQCKLDAVSQCYGPLLRNQTTTPDIVKGIDACTTLTAEICDLVSRQMETIDEGYNEKVVKERVRQILNKDEFESIFGCTNTNTVISEQSRAESQSRISSQVSSKRADAEAELAAKVEQAMAMQEIHEQQAKLCQMENDWKLREARMLTEIKEKEAVMCLRIEEQRKKLERLNAEKEVKVAAARMRAYNGVESYAEEFEEGRVNEADNKPHLNPEVESFHPHQTFPEVQMTHESMNVVQALVNSLTISRLPIPEPATFSGDPLKFIDWKLSFTTLIDRKLIPAGEKMFYLKTYLGGEARKAKVLEERYGNPFIVQRAFREKLMKWPKVGVNDPVSLREFSDFLQGCVEAIPHVKGLTILNDCEENYKLLKKLPDWIVRNWNKIVVEELDSSGDYPSFKRFSEFMQKESKLVCNPVTSSLLMNTKVSDERYPKRAKAFHTRVQVKGSTQRRPEVQQELQCPVCKSKAHNIAKCPIFAAKSIDDKRSFIWEKHLCFGCLKKGHITKNCKTQHTCGTCGLRHPTCLHEERDKNNVRSLKSSPDVEHSSQETQTVISHTLTQHVSATSSIVPVFISATDEPQNEILTYALLDTQSDTTFILKDFLDELHVNREEVKLRLSTMTTTDTLTTSHKIRGLRVRGLQSKKYIQIPQAYTCDFIPVDKAYIPTKKTALQWPHLKHIAHEMPPLQSCDIGMLIGYDCPSALAPLEVITGVDNEPFAQKTSIGWSIIGLCNPHLDRQGNQSFVHRVTVKEVLVPSANDVLKVLESDFNEKHPEDKHVSQEDIQFIRLLSDNVQHKEDGHYQLPLPFKSSSAPSLPNNKRLAMARLQHLKKRLKNNQQYYESYKTFMEEMCNKGEAEPAPTLSEEEIAWYIPHHGVYHPQKPGKLRVVFDCSAKFCGVSLNDTLLTGPDLINSLVGVLCRFRRETIAVTCDIEKMFHQFFVPPEERNYLRFLWWEDGDLGREPREYRMAVHLFGAASSPGCANFGFKYLAEQYKSEYPSASSFIQKNFYVDDGLMSVPSIQEAKKLIVETQALCKRGGLHLHKFSSNEEEALHCADPSEWAIPNKPLNLNPEATECVLVIQWAVKDDTFRFDVKLKDHPSTRRGILSVTASLYDPLGFVSPFLLKGKIILQELCHRNIGWDDPLPEDIIPWWEKWKSSLQELKDISIPRCYHPPSFGTIIRTELHHFSDASNLGYGACSYLSLVMAKARVAPTKILSIPRLELSAAVVSAKLSAMLKTELEMKIDQEFFWTDSQVVLAYVKNEATRCHVFVTNRVQLIRRITDVNQWYYVNTSKNPADHASRGLYASDILSTFCLSGPEFLWEPEVRTTPHFSNDLLVGDPEVRLTQNFATRVSDSSDLLSRFNRFSSWRTLIKIVARIKRLLSAQKYPNDIVTVEECERASDAVIKLVQQQAFSQDIRVIQGRNVLLSTSALFPLDPIMKRGLLCVGGRLKQSSLSEELKHPVILPKDSHIVELILAHYHAKVCHQGRYLTLMELRANGFWVIGGGKSVAKLIHGCVQCRKLRRPTEQQQMAELPKERVEASAPFLYAGMDCFGPFSIKRFRKEHKRYGIIFTCLSSRAVHIEMLEDLSTDTFINALRCFISLRGAVRQLFCDCGTNFVGARNELRNALKECDVKSLELFLNENQCEFVFNAPSASHTGGVWERQIRSVRSVLNATLSQCPGRLDDSSLRTLFYEAMAIINSRPLTIDGINNPKSLEPLTPNHLILMKSKIALPPPGKFQREDMYASRRWRRVQYLIEQFWSRWKREYLLNISTRQKWHVPRRNLSVNDIVIIKEDMLPRSRWQLGRVVEVTQGSDGLVRRVKIQTGEQNPKSKQEQHSKPTIIERPIQKLVVLLESE</sequence>
<dbReference type="SMART" id="SM00343">
    <property type="entry name" value="ZnF_C2HC"/>
    <property type="match status" value="2"/>
</dbReference>
<dbReference type="PANTHER" id="PTHR47331:SF5">
    <property type="entry name" value="RIBONUCLEASE H"/>
    <property type="match status" value="1"/>
</dbReference>
<dbReference type="InterPro" id="IPR008042">
    <property type="entry name" value="Retrotrans_Pao"/>
</dbReference>
<reference evidence="6" key="1">
    <citation type="submission" date="2021-02" db="EMBL/GenBank/DDBJ databases">
        <title>Comparative genomics reveals that relaxation of natural selection precedes convergent phenotypic evolution of cavefish.</title>
        <authorList>
            <person name="Peng Z."/>
        </authorList>
    </citation>
    <scope>NUCLEOTIDE SEQUENCE</scope>
    <source>
        <tissue evidence="6">Muscle</tissue>
    </source>
</reference>
<dbReference type="Proteomes" id="UP001059041">
    <property type="component" value="Linkage Group LG13"/>
</dbReference>
<dbReference type="Pfam" id="PF18701">
    <property type="entry name" value="DUF5641"/>
    <property type="match status" value="1"/>
</dbReference>
<evidence type="ECO:0000313" key="7">
    <source>
        <dbReference type="Proteomes" id="UP001059041"/>
    </source>
</evidence>
<dbReference type="SUPFAM" id="SSF53098">
    <property type="entry name" value="Ribonuclease H-like"/>
    <property type="match status" value="1"/>
</dbReference>
<comment type="caution">
    <text evidence="6">The sequence shown here is derived from an EMBL/GenBank/DDBJ whole genome shotgun (WGS) entry which is preliminary data.</text>
</comment>
<dbReference type="InterPro" id="IPR001584">
    <property type="entry name" value="Integrase_cat-core"/>
</dbReference>
<proteinExistence type="predicted"/>
<dbReference type="PROSITE" id="PS50994">
    <property type="entry name" value="INTEGRASE"/>
    <property type="match status" value="1"/>
</dbReference>
<dbReference type="InterPro" id="IPR043502">
    <property type="entry name" value="DNA/RNA_pol_sf"/>
</dbReference>
<organism evidence="6 7">
    <name type="scientific">Triplophysa rosa</name>
    <name type="common">Cave loach</name>
    <dbReference type="NCBI Taxonomy" id="992332"/>
    <lineage>
        <taxon>Eukaryota</taxon>
        <taxon>Metazoa</taxon>
        <taxon>Chordata</taxon>
        <taxon>Craniata</taxon>
        <taxon>Vertebrata</taxon>
        <taxon>Euteleostomi</taxon>
        <taxon>Actinopterygii</taxon>
        <taxon>Neopterygii</taxon>
        <taxon>Teleostei</taxon>
        <taxon>Ostariophysi</taxon>
        <taxon>Cypriniformes</taxon>
        <taxon>Nemacheilidae</taxon>
        <taxon>Triplophysa</taxon>
    </lineage>
</organism>
<keyword evidence="1" id="KW-0862">Zinc</keyword>
<dbReference type="GO" id="GO:0003676">
    <property type="term" value="F:nucleic acid binding"/>
    <property type="evidence" value="ECO:0007669"/>
    <property type="project" value="InterPro"/>
</dbReference>
<dbReference type="PANTHER" id="PTHR47331">
    <property type="entry name" value="PHD-TYPE DOMAIN-CONTAINING PROTEIN"/>
    <property type="match status" value="1"/>
</dbReference>
<feature type="domain" description="Integrase catalytic" evidence="5">
    <location>
        <begin position="1630"/>
        <end position="1819"/>
    </location>
</feature>
<keyword evidence="2" id="KW-0175">Coiled coil</keyword>
<name>A0A9W7WJ45_TRIRA</name>
<dbReference type="PROSITE" id="PS50158">
    <property type="entry name" value="ZF_CCHC"/>
    <property type="match status" value="1"/>
</dbReference>
<dbReference type="Gene3D" id="3.30.420.10">
    <property type="entry name" value="Ribonuclease H-like superfamily/Ribonuclease H"/>
    <property type="match status" value="1"/>
</dbReference>
<feature type="region of interest" description="Disordered" evidence="3">
    <location>
        <begin position="1"/>
        <end position="52"/>
    </location>
</feature>
<accession>A0A9W7WJ45</accession>
<evidence type="ECO:0000256" key="3">
    <source>
        <dbReference type="SAM" id="MobiDB-lite"/>
    </source>
</evidence>
<evidence type="ECO:0000259" key="4">
    <source>
        <dbReference type="PROSITE" id="PS50158"/>
    </source>
</evidence>
<feature type="domain" description="CCHC-type" evidence="4">
    <location>
        <begin position="584"/>
        <end position="598"/>
    </location>
</feature>
<feature type="compositionally biased region" description="Polar residues" evidence="3">
    <location>
        <begin position="1"/>
        <end position="16"/>
    </location>
</feature>
<protein>
    <recommendedName>
        <fullName evidence="8">Integrase catalytic domain-containing protein</fullName>
    </recommendedName>
</protein>
<keyword evidence="1" id="KW-0479">Metal-binding</keyword>
<dbReference type="GO" id="GO:0015074">
    <property type="term" value="P:DNA integration"/>
    <property type="evidence" value="ECO:0007669"/>
    <property type="project" value="InterPro"/>
</dbReference>
<dbReference type="SUPFAM" id="SSF56672">
    <property type="entry name" value="DNA/RNA polymerases"/>
    <property type="match status" value="1"/>
</dbReference>
<dbReference type="InterPro" id="IPR040676">
    <property type="entry name" value="DUF5641"/>
</dbReference>
<keyword evidence="7" id="KW-1185">Reference proteome</keyword>
<dbReference type="CDD" id="cd01644">
    <property type="entry name" value="RT_pepA17"/>
    <property type="match status" value="1"/>
</dbReference>
<evidence type="ECO:0000256" key="2">
    <source>
        <dbReference type="SAM" id="Coils"/>
    </source>
</evidence>
<evidence type="ECO:0000256" key="1">
    <source>
        <dbReference type="PROSITE-ProRule" id="PRU00047"/>
    </source>
</evidence>